<feature type="region of interest" description="Disordered" evidence="1">
    <location>
        <begin position="246"/>
        <end position="315"/>
    </location>
</feature>
<sequence>MESQQSVMLQNPSSKSGSSSEVQNSSNSTWDFGVHKDQSISLLNNSKEVIGVVEVFIHQARDIHNICIYHKQDVYAKLCLTSDPDTTASTQIVNGGGKNPVFNENLSLNVQTVDSSVKCEIWMLSRVRNYLEDQLLGFTLVPLTDVLNANGGKLSQEFTLSSTDLFHSPAGFVQLSLSYIGASPDVVQVSAPHQSSTVDGNGLDTLSSPKEELEKLEFPDPKVLNENRLMVSEYFEMSCTDLQRQNSVGMETEDKSAPRVKSIDSASVEAVDSFSGEKNAGEPPVQASRAEMITSSVSTNESPTLSAEGSGSSQSVCENAKLINGKPDAGEADSGSSNIPTQDFAKLAVSVPVEPEQQDYVDMYLKSMQQFTDSLAMMKLPGELEKSSGTAAADNNAPASNGKGPKVFYGSRAFF</sequence>
<dbReference type="SMART" id="SM00239">
    <property type="entry name" value="C2"/>
    <property type="match status" value="1"/>
</dbReference>
<dbReference type="PROSITE" id="PS50004">
    <property type="entry name" value="C2"/>
    <property type="match status" value="1"/>
</dbReference>
<dbReference type="Gramene" id="Kaladp0515s0050.1.v1.1">
    <property type="protein sequence ID" value="Kaladp0515s0050.1.v1.1.CDS.1"/>
    <property type="gene ID" value="Kaladp0515s0050.v1.1"/>
</dbReference>
<dbReference type="InterPro" id="IPR035892">
    <property type="entry name" value="C2_domain_sf"/>
</dbReference>
<dbReference type="Gene3D" id="2.60.40.150">
    <property type="entry name" value="C2 domain"/>
    <property type="match status" value="1"/>
</dbReference>
<organism evidence="3 4">
    <name type="scientific">Kalanchoe fedtschenkoi</name>
    <name type="common">Lavender scallops</name>
    <name type="synonym">South American air plant</name>
    <dbReference type="NCBI Taxonomy" id="63787"/>
    <lineage>
        <taxon>Eukaryota</taxon>
        <taxon>Viridiplantae</taxon>
        <taxon>Streptophyta</taxon>
        <taxon>Embryophyta</taxon>
        <taxon>Tracheophyta</taxon>
        <taxon>Spermatophyta</taxon>
        <taxon>Magnoliopsida</taxon>
        <taxon>eudicotyledons</taxon>
        <taxon>Gunneridae</taxon>
        <taxon>Pentapetalae</taxon>
        <taxon>Saxifragales</taxon>
        <taxon>Crassulaceae</taxon>
        <taxon>Kalanchoe</taxon>
    </lineage>
</organism>
<dbReference type="EnsemblPlants" id="Kaladp0515s0050.2.v1.1">
    <property type="protein sequence ID" value="Kaladp0515s0050.2.v1.1.CDS.1"/>
    <property type="gene ID" value="Kaladp0515s0050.v1.1"/>
</dbReference>
<evidence type="ECO:0000256" key="1">
    <source>
        <dbReference type="SAM" id="MobiDB-lite"/>
    </source>
</evidence>
<reference evidence="3" key="1">
    <citation type="submission" date="2021-01" db="UniProtKB">
        <authorList>
            <consortium name="EnsemblPlants"/>
        </authorList>
    </citation>
    <scope>IDENTIFICATION</scope>
</reference>
<feature type="compositionally biased region" description="Polar residues" evidence="1">
    <location>
        <begin position="1"/>
        <end position="10"/>
    </location>
</feature>
<proteinExistence type="predicted"/>
<evidence type="ECO:0000259" key="2">
    <source>
        <dbReference type="PROSITE" id="PS50004"/>
    </source>
</evidence>
<dbReference type="InterPro" id="IPR000008">
    <property type="entry name" value="C2_dom"/>
</dbReference>
<dbReference type="EnsemblPlants" id="Kaladp0515s0050.1.v1.1">
    <property type="protein sequence ID" value="Kaladp0515s0050.1.v1.1.CDS.1"/>
    <property type="gene ID" value="Kaladp0515s0050.v1.1"/>
</dbReference>
<keyword evidence="4" id="KW-1185">Reference proteome</keyword>
<dbReference type="OMA" id="YARICLT"/>
<name>A0A7N0VBN6_KALFE</name>
<dbReference type="Gramene" id="Kaladp0515s0050.2.v1.1">
    <property type="protein sequence ID" value="Kaladp0515s0050.2.v1.1.CDS.1"/>
    <property type="gene ID" value="Kaladp0515s0050.v1.1"/>
</dbReference>
<feature type="compositionally biased region" description="Polar residues" evidence="1">
    <location>
        <begin position="293"/>
        <end position="315"/>
    </location>
</feature>
<dbReference type="PANTHER" id="PTHR31208">
    <property type="entry name" value="EXPRESSED PROTEIN"/>
    <property type="match status" value="1"/>
</dbReference>
<protein>
    <recommendedName>
        <fullName evidence="2">C2 domain-containing protein</fullName>
    </recommendedName>
</protein>
<feature type="domain" description="C2" evidence="2">
    <location>
        <begin position="34"/>
        <end position="158"/>
    </location>
</feature>
<accession>A0A7N0VBN6</accession>
<dbReference type="Pfam" id="PF00168">
    <property type="entry name" value="C2"/>
    <property type="match status" value="1"/>
</dbReference>
<evidence type="ECO:0000313" key="4">
    <source>
        <dbReference type="Proteomes" id="UP000594263"/>
    </source>
</evidence>
<feature type="region of interest" description="Disordered" evidence="1">
    <location>
        <begin position="1"/>
        <end position="28"/>
    </location>
</feature>
<evidence type="ECO:0000313" key="3">
    <source>
        <dbReference type="EnsemblPlants" id="Kaladp0515s0050.2.v1.1.CDS.1"/>
    </source>
</evidence>
<dbReference type="PANTHER" id="PTHR31208:SF2">
    <property type="entry name" value="DOMAIN-CONTAINING PROTEIN, PUTATIVE, EXPRESSED-RELATED"/>
    <property type="match status" value="1"/>
</dbReference>
<dbReference type="SUPFAM" id="SSF49562">
    <property type="entry name" value="C2 domain (Calcium/lipid-binding domain, CaLB)"/>
    <property type="match status" value="1"/>
</dbReference>
<feature type="compositionally biased region" description="Low complexity" evidence="1">
    <location>
        <begin position="11"/>
        <end position="28"/>
    </location>
</feature>
<dbReference type="AlphaFoldDB" id="A0A7N0VBN6"/>
<dbReference type="Proteomes" id="UP000594263">
    <property type="component" value="Unplaced"/>
</dbReference>